<dbReference type="EC" id="3.1.4.3" evidence="1"/>
<evidence type="ECO:0000256" key="3">
    <source>
        <dbReference type="ARBA" id="ARBA00022723"/>
    </source>
</evidence>
<evidence type="ECO:0000256" key="1">
    <source>
        <dbReference type="ARBA" id="ARBA00012018"/>
    </source>
</evidence>
<dbReference type="Proteomes" id="UP000230543">
    <property type="component" value="Unassembled WGS sequence"/>
</dbReference>
<reference evidence="11" key="1">
    <citation type="submission" date="2017-09" db="EMBL/GenBank/DDBJ databases">
        <title>Depth-based differentiation of microbial function through sediment-hosted aquifers and enrichment of novel symbionts in the deep terrestrial subsurface.</title>
        <authorList>
            <person name="Probst A.J."/>
            <person name="Ladd B."/>
            <person name="Jarett J.K."/>
            <person name="Geller-Mcgrath D.E."/>
            <person name="Sieber C.M.K."/>
            <person name="Emerson J.B."/>
            <person name="Anantharaman K."/>
            <person name="Thomas B.C."/>
            <person name="Malmstrom R."/>
            <person name="Stieglmeier M."/>
            <person name="Klingl A."/>
            <person name="Woyke T."/>
            <person name="Ryan C.M."/>
            <person name="Banfield J.F."/>
        </authorList>
    </citation>
    <scope>NUCLEOTIDE SEQUENCE [LARGE SCALE GENOMIC DNA]</scope>
</reference>
<keyword evidence="3" id="KW-0479">Metal-binding</keyword>
<dbReference type="EMBL" id="PFBO01000107">
    <property type="protein sequence ID" value="PIT90298.1"/>
    <property type="molecule type" value="Genomic_DNA"/>
</dbReference>
<keyword evidence="4 8" id="KW-0732">Signal</keyword>
<evidence type="ECO:0000256" key="8">
    <source>
        <dbReference type="SAM" id="SignalP"/>
    </source>
</evidence>
<evidence type="ECO:0000313" key="11">
    <source>
        <dbReference type="Proteomes" id="UP000230543"/>
    </source>
</evidence>
<dbReference type="InterPro" id="IPR029002">
    <property type="entry name" value="PLPC/GPLD1"/>
</dbReference>
<gene>
    <name evidence="10" type="ORF">COU22_02960</name>
</gene>
<evidence type="ECO:0000256" key="5">
    <source>
        <dbReference type="ARBA" id="ARBA00022801"/>
    </source>
</evidence>
<dbReference type="GO" id="GO:0034480">
    <property type="term" value="F:phosphatidylcholine phospholipase C activity"/>
    <property type="evidence" value="ECO:0007669"/>
    <property type="project" value="UniProtKB-EC"/>
</dbReference>
<feature type="domain" description="Zn-dependent PLC" evidence="9">
    <location>
        <begin position="21"/>
        <end position="273"/>
    </location>
</feature>
<dbReference type="GO" id="GO:0008270">
    <property type="term" value="F:zinc ion binding"/>
    <property type="evidence" value="ECO:0007669"/>
    <property type="project" value="InterPro"/>
</dbReference>
<feature type="chain" id="PRO_5014811713" description="Phospholipase C" evidence="8">
    <location>
        <begin position="20"/>
        <end position="289"/>
    </location>
</feature>
<dbReference type="InterPro" id="IPR008947">
    <property type="entry name" value="PLipase_C/P1_nuclease_dom_sf"/>
</dbReference>
<dbReference type="SUPFAM" id="SSF48537">
    <property type="entry name" value="Phospholipase C/P1 nuclease"/>
    <property type="match status" value="1"/>
</dbReference>
<evidence type="ECO:0000256" key="7">
    <source>
        <dbReference type="ARBA" id="ARBA00031285"/>
    </source>
</evidence>
<keyword evidence="5" id="KW-0378">Hydrolase</keyword>
<dbReference type="Pfam" id="PF00882">
    <property type="entry name" value="Zn_dep_PLPC"/>
    <property type="match status" value="1"/>
</dbReference>
<dbReference type="SMART" id="SM00770">
    <property type="entry name" value="Zn_dep_PLPC"/>
    <property type="match status" value="1"/>
</dbReference>
<evidence type="ECO:0000256" key="6">
    <source>
        <dbReference type="ARBA" id="ARBA00022833"/>
    </source>
</evidence>
<comment type="caution">
    <text evidence="10">The sequence shown here is derived from an EMBL/GenBank/DDBJ whole genome shotgun (WGS) entry which is preliminary data.</text>
</comment>
<dbReference type="PROSITE" id="PS51346">
    <property type="entry name" value="PROKAR_ZN_DEPEND_PLPC_2"/>
    <property type="match status" value="1"/>
</dbReference>
<dbReference type="AlphaFoldDB" id="A0A2M6WBW7"/>
<evidence type="ECO:0000313" key="10">
    <source>
        <dbReference type="EMBL" id="PIT90298.1"/>
    </source>
</evidence>
<dbReference type="PRINTS" id="PR00479">
    <property type="entry name" value="PRPHPHLPASEC"/>
</dbReference>
<dbReference type="Gene3D" id="1.10.575.10">
    <property type="entry name" value="P1 Nuclease"/>
    <property type="match status" value="1"/>
</dbReference>
<dbReference type="CDD" id="cd11009">
    <property type="entry name" value="Zn_dep_PLPC"/>
    <property type="match status" value="1"/>
</dbReference>
<evidence type="ECO:0000259" key="9">
    <source>
        <dbReference type="PROSITE" id="PS51346"/>
    </source>
</evidence>
<accession>A0A2M6WBW7</accession>
<sequence length="289" mass="32937">MTKKIIFAVIFLLALGSLAGQLGIDKAWAWNNADHPWITEQAVKMVKNDFAILFEEYDDYAEALDPYIAKLKQGSSDADAFSTTVPNEIITIRFFGKKYTVYMPTTEHYYDYHSGKGAFEYFRSARQKADEYYKTAKEKWQAGEYEEAMLFLGRALHMVQDVSIPQHTEIGYKAVLNAEGYPNWASNHRDDYKLTGGGIYNLAGIGTHVHENAKLCNGYLKYVDGLNPWWIFKIFVKDDYGRATEACLKQAQKSTAGVIAMFLKEVLPEPQPVKEIRKARNVLEPKEVD</sequence>
<keyword evidence="6" id="KW-0862">Zinc</keyword>
<proteinExistence type="predicted"/>
<dbReference type="InterPro" id="IPR001531">
    <property type="entry name" value="Zn_PLipaseC"/>
</dbReference>
<protein>
    <recommendedName>
        <fullName evidence="2">Phospholipase C</fullName>
        <ecNumber evidence="1">3.1.4.3</ecNumber>
    </recommendedName>
    <alternativeName>
        <fullName evidence="7">Phosphatidylcholine cholinephosphohydrolase</fullName>
    </alternativeName>
</protein>
<evidence type="ECO:0000256" key="4">
    <source>
        <dbReference type="ARBA" id="ARBA00022729"/>
    </source>
</evidence>
<name>A0A2M6WBW7_9BACT</name>
<organism evidence="10 11">
    <name type="scientific">Candidatus Komeilibacteria bacterium CG10_big_fil_rev_8_21_14_0_10_41_13</name>
    <dbReference type="NCBI Taxonomy" id="1974476"/>
    <lineage>
        <taxon>Bacteria</taxon>
        <taxon>Candidatus Komeiliibacteriota</taxon>
    </lineage>
</organism>
<evidence type="ECO:0000256" key="2">
    <source>
        <dbReference type="ARBA" id="ARBA00018391"/>
    </source>
</evidence>
<feature type="signal peptide" evidence="8">
    <location>
        <begin position="1"/>
        <end position="19"/>
    </location>
</feature>